<keyword evidence="2" id="KW-1185">Reference proteome</keyword>
<gene>
    <name evidence="1" type="ORF">PXEA_LOCUS11909</name>
</gene>
<reference evidence="1" key="1">
    <citation type="submission" date="2018-11" db="EMBL/GenBank/DDBJ databases">
        <authorList>
            <consortium name="Pathogen Informatics"/>
        </authorList>
    </citation>
    <scope>NUCLEOTIDE SEQUENCE</scope>
</reference>
<dbReference type="EMBL" id="CAAALY010037184">
    <property type="protein sequence ID" value="VEL18469.1"/>
    <property type="molecule type" value="Genomic_DNA"/>
</dbReference>
<sequence length="244" mass="26783">MQISKALSDSRLSNQISYLQNELVPQLYEDLSPPPPPPPLPTDPPITVVPDFSDPRQVRHLTVLLQSRADNLQGWLAGATSLGEMGIQPANEIGTKATVSKFQNLNDRESLALLTSDQLSGPSTARPAWNQVKNIPRKVSLGVNRPNYPFSNGRQVEESTAWPRAEHTQKVLPLTYRAPVAPGIPIDAGDLTIASNENAEWRHGEGRRSAFRAVLSNASLRNAPRLGSTAFRNIVSRPFFVLIN</sequence>
<protein>
    <submittedName>
        <fullName evidence="1">Uncharacterized protein</fullName>
    </submittedName>
</protein>
<name>A0A448WRL0_9PLAT</name>
<dbReference type="Proteomes" id="UP000784294">
    <property type="component" value="Unassembled WGS sequence"/>
</dbReference>
<evidence type="ECO:0000313" key="2">
    <source>
        <dbReference type="Proteomes" id="UP000784294"/>
    </source>
</evidence>
<evidence type="ECO:0000313" key="1">
    <source>
        <dbReference type="EMBL" id="VEL18469.1"/>
    </source>
</evidence>
<proteinExistence type="predicted"/>
<accession>A0A448WRL0</accession>
<organism evidence="1 2">
    <name type="scientific">Protopolystoma xenopodis</name>
    <dbReference type="NCBI Taxonomy" id="117903"/>
    <lineage>
        <taxon>Eukaryota</taxon>
        <taxon>Metazoa</taxon>
        <taxon>Spiralia</taxon>
        <taxon>Lophotrochozoa</taxon>
        <taxon>Platyhelminthes</taxon>
        <taxon>Monogenea</taxon>
        <taxon>Polyopisthocotylea</taxon>
        <taxon>Polystomatidea</taxon>
        <taxon>Polystomatidae</taxon>
        <taxon>Protopolystoma</taxon>
    </lineage>
</organism>
<dbReference type="AlphaFoldDB" id="A0A448WRL0"/>
<comment type="caution">
    <text evidence="1">The sequence shown here is derived from an EMBL/GenBank/DDBJ whole genome shotgun (WGS) entry which is preliminary data.</text>
</comment>